<dbReference type="AlphaFoldDB" id="A0A8J3R8E3"/>
<dbReference type="Proteomes" id="UP000610966">
    <property type="component" value="Unassembled WGS sequence"/>
</dbReference>
<keyword evidence="2" id="KW-1185">Reference proteome</keyword>
<comment type="caution">
    <text evidence="1">The sequence shown here is derived from an EMBL/GenBank/DDBJ whole genome shotgun (WGS) entry which is preliminary data.</text>
</comment>
<sequence>MDYPMALPPVPAAVTVVRLLARDVVTRAIGPEDAAAAELAVSEMVTAALAGVDEAPDGPPVHVLLQVEGQRVAVEVGAVNGGDARPDEVAAYSVQILSAALPRIEMRADETRVVRRIELGEPGSQ</sequence>
<proteinExistence type="predicted"/>
<organism evidence="1 2">
    <name type="scientific">Sphaerimonospora thailandensis</name>
    <dbReference type="NCBI Taxonomy" id="795644"/>
    <lineage>
        <taxon>Bacteria</taxon>
        <taxon>Bacillati</taxon>
        <taxon>Actinomycetota</taxon>
        <taxon>Actinomycetes</taxon>
        <taxon>Streptosporangiales</taxon>
        <taxon>Streptosporangiaceae</taxon>
        <taxon>Sphaerimonospora</taxon>
    </lineage>
</organism>
<name>A0A8J3R8E3_9ACTN</name>
<evidence type="ECO:0000313" key="2">
    <source>
        <dbReference type="Proteomes" id="UP000610966"/>
    </source>
</evidence>
<evidence type="ECO:0000313" key="1">
    <source>
        <dbReference type="EMBL" id="GIH70373.1"/>
    </source>
</evidence>
<dbReference type="EMBL" id="BOOG01000021">
    <property type="protein sequence ID" value="GIH70373.1"/>
    <property type="molecule type" value="Genomic_DNA"/>
</dbReference>
<dbReference type="RefSeq" id="WP_204016092.1">
    <property type="nucleotide sequence ID" value="NZ_BOOG01000021.1"/>
</dbReference>
<reference evidence="1" key="1">
    <citation type="submission" date="2021-01" db="EMBL/GenBank/DDBJ databases">
        <title>Whole genome shotgun sequence of Sphaerimonospora thailandensis NBRC 107569.</title>
        <authorList>
            <person name="Komaki H."/>
            <person name="Tamura T."/>
        </authorList>
    </citation>
    <scope>NUCLEOTIDE SEQUENCE</scope>
    <source>
        <strain evidence="1">NBRC 107569</strain>
    </source>
</reference>
<protein>
    <submittedName>
        <fullName evidence="1">Uncharacterized protein</fullName>
    </submittedName>
</protein>
<accession>A0A8J3R8E3</accession>
<gene>
    <name evidence="1" type="ORF">Mth01_26260</name>
</gene>